<dbReference type="AlphaFoldDB" id="A0A3E3DQD1"/>
<gene>
    <name evidence="1" type="ORF">DWX31_08285</name>
</gene>
<dbReference type="OrthoDB" id="2086794at2"/>
<dbReference type="EMBL" id="QTJW01000005">
    <property type="protein sequence ID" value="RGD70908.1"/>
    <property type="molecule type" value="Genomic_DNA"/>
</dbReference>
<evidence type="ECO:0000313" key="1">
    <source>
        <dbReference type="EMBL" id="RGD70908.1"/>
    </source>
</evidence>
<organism evidence="1 2">
    <name type="scientific">Hungatella hathewayi</name>
    <dbReference type="NCBI Taxonomy" id="154046"/>
    <lineage>
        <taxon>Bacteria</taxon>
        <taxon>Bacillati</taxon>
        <taxon>Bacillota</taxon>
        <taxon>Clostridia</taxon>
        <taxon>Lachnospirales</taxon>
        <taxon>Lachnospiraceae</taxon>
        <taxon>Hungatella</taxon>
    </lineage>
</organism>
<proteinExistence type="predicted"/>
<reference evidence="1 2" key="1">
    <citation type="submission" date="2018-08" db="EMBL/GenBank/DDBJ databases">
        <title>A genome reference for cultivated species of the human gut microbiota.</title>
        <authorList>
            <person name="Zou Y."/>
            <person name="Xue W."/>
            <person name="Luo G."/>
        </authorList>
    </citation>
    <scope>NUCLEOTIDE SEQUENCE [LARGE SCALE GENOMIC DNA]</scope>
    <source>
        <strain evidence="1 2">AF19-13AC</strain>
    </source>
</reference>
<comment type="caution">
    <text evidence="1">The sequence shown here is derived from an EMBL/GenBank/DDBJ whole genome shotgun (WGS) entry which is preliminary data.</text>
</comment>
<accession>A0A3E3DQD1</accession>
<sequence length="229" mass="27223">MEWYEKMEKCLFVNDFSQYLLNFLADRAEITGQSNSEKWNLFFEKVEGWMNQFFISSEPVELYGVNGWYVDLEFSRFRRPDGTEFQMEEYAAVLLLADLVISLDGDAMEYECLKNTEFEKYFPVYYDYPAEACAVLSNTQFCDELQNLYNRSFERFQYYVHQSVSRNPKVIEKLKTQYPVFAGYMAYFEQNLKESTKIVRLNSFGGEEEVWYMVPVESYVFLISVGEII</sequence>
<dbReference type="Proteomes" id="UP000261023">
    <property type="component" value="Unassembled WGS sequence"/>
</dbReference>
<name>A0A3E3DQD1_9FIRM</name>
<evidence type="ECO:0000313" key="2">
    <source>
        <dbReference type="Proteomes" id="UP000261023"/>
    </source>
</evidence>
<protein>
    <submittedName>
        <fullName evidence="1">Uncharacterized protein</fullName>
    </submittedName>
</protein>